<dbReference type="GO" id="GO:0004252">
    <property type="term" value="F:serine-type endopeptidase activity"/>
    <property type="evidence" value="ECO:0007669"/>
    <property type="project" value="InterPro"/>
</dbReference>
<dbReference type="AlphaFoldDB" id="A0A1G4BLW5"/>
<name>A0A1G4BLW5_9PEZI</name>
<evidence type="ECO:0000313" key="1">
    <source>
        <dbReference type="EMBL" id="OHF02298.1"/>
    </source>
</evidence>
<comment type="caution">
    <text evidence="1">The sequence shown here is derived from an EMBL/GenBank/DDBJ whole genome shotgun (WGS) entry which is preliminary data.</text>
</comment>
<dbReference type="Proteomes" id="UP000176998">
    <property type="component" value="Unassembled WGS sequence"/>
</dbReference>
<dbReference type="SUPFAM" id="SSF52743">
    <property type="entry name" value="Subtilisin-like"/>
    <property type="match status" value="1"/>
</dbReference>
<keyword evidence="2" id="KW-1185">Reference proteome</keyword>
<dbReference type="InterPro" id="IPR036852">
    <property type="entry name" value="Peptidase_S8/S53_dom_sf"/>
</dbReference>
<evidence type="ECO:0000313" key="2">
    <source>
        <dbReference type="Proteomes" id="UP000176998"/>
    </source>
</evidence>
<sequence length="137" mass="15260">MEDQIGPEESHRELHHPSSPYALALSMLFVRISSDDILIPRLAGGDVNHQTFVYNSSAGTGMFIYVVDPGIRISHSRFPERPIKGINVWPEVAFDDDFGNGTHIHLDVTHPSAGHTFQHALLDVKLSIIILLNKLEI</sequence>
<dbReference type="Gene3D" id="3.40.50.200">
    <property type="entry name" value="Peptidase S8/S53 domain"/>
    <property type="match status" value="1"/>
</dbReference>
<dbReference type="GeneID" id="34555452"/>
<dbReference type="EMBL" id="MJBS01000013">
    <property type="protein sequence ID" value="OHF02298.1"/>
    <property type="molecule type" value="Genomic_DNA"/>
</dbReference>
<dbReference type="STRING" id="1209926.A0A1G4BLW5"/>
<dbReference type="RefSeq" id="XP_022479440.1">
    <property type="nucleotide sequence ID" value="XM_022613942.1"/>
</dbReference>
<proteinExistence type="predicted"/>
<gene>
    <name evidence="1" type="ORF">CORC01_02291</name>
</gene>
<dbReference type="GO" id="GO:0006508">
    <property type="term" value="P:proteolysis"/>
    <property type="evidence" value="ECO:0007669"/>
    <property type="project" value="InterPro"/>
</dbReference>
<organism evidence="1 2">
    <name type="scientific">Colletotrichum orchidophilum</name>
    <dbReference type="NCBI Taxonomy" id="1209926"/>
    <lineage>
        <taxon>Eukaryota</taxon>
        <taxon>Fungi</taxon>
        <taxon>Dikarya</taxon>
        <taxon>Ascomycota</taxon>
        <taxon>Pezizomycotina</taxon>
        <taxon>Sordariomycetes</taxon>
        <taxon>Hypocreomycetidae</taxon>
        <taxon>Glomerellales</taxon>
        <taxon>Glomerellaceae</taxon>
        <taxon>Colletotrichum</taxon>
    </lineage>
</organism>
<accession>A0A1G4BLW5</accession>
<dbReference type="OrthoDB" id="206201at2759"/>
<reference evidence="1 2" key="1">
    <citation type="submission" date="2016-09" db="EMBL/GenBank/DDBJ databases">
        <authorList>
            <person name="Capua I."/>
            <person name="De Benedictis P."/>
            <person name="Joannis T."/>
            <person name="Lombin L.H."/>
            <person name="Cattoli G."/>
        </authorList>
    </citation>
    <scope>NUCLEOTIDE SEQUENCE [LARGE SCALE GENOMIC DNA]</scope>
    <source>
        <strain evidence="1 2">IMI 309357</strain>
    </source>
</reference>
<protein>
    <submittedName>
        <fullName evidence="1">Alkaline proteinase</fullName>
    </submittedName>
</protein>